<feature type="transmembrane region" description="Helical" evidence="1">
    <location>
        <begin position="676"/>
        <end position="703"/>
    </location>
</feature>
<feature type="transmembrane region" description="Helical" evidence="1">
    <location>
        <begin position="360"/>
        <end position="377"/>
    </location>
</feature>
<dbReference type="Gene3D" id="1.10.287.70">
    <property type="match status" value="1"/>
</dbReference>
<keyword evidence="1" id="KW-1133">Transmembrane helix</keyword>
<organism evidence="3 4">
    <name type="scientific">Folsomia candida</name>
    <name type="common">Springtail</name>
    <dbReference type="NCBI Taxonomy" id="158441"/>
    <lineage>
        <taxon>Eukaryota</taxon>
        <taxon>Metazoa</taxon>
        <taxon>Ecdysozoa</taxon>
        <taxon>Arthropoda</taxon>
        <taxon>Hexapoda</taxon>
        <taxon>Collembola</taxon>
        <taxon>Entomobryomorpha</taxon>
        <taxon>Isotomoidea</taxon>
        <taxon>Isotomidae</taxon>
        <taxon>Proisotominae</taxon>
        <taxon>Folsomia</taxon>
    </lineage>
</organism>
<feature type="signal peptide" evidence="2">
    <location>
        <begin position="1"/>
        <end position="19"/>
    </location>
</feature>
<sequence>MYQKLIFCTIFALSSFAAATNLALLAPFQIQRLLENITHCDVQILHDGIDIGSFDNPVKVIYIHKYLNRCSNIFEYCPSAINAISSRSPECKLSFLLSNIYVRAFFNIRPASPPLFILMSLSSHYHVYYMDYGKDERFYYLENKMFFVILTRKPGKLNHFESLVLPLRKQTFVVILSYITENLIHKVCGIPYSVDDVVRRFEDCEEIIDWHQRTSYVTSWKSEWHYKLPYLFERSSTDLISPNSNPFDHTKDYTIQHFAEISFSKANMTVTQSVHGQDSGPLLQFNYDFSPTVLNGNMEIMTYTLITTSSPGLQFLSCYRERYQPYQIYISPFQRDLWLALFVTLTLNVVLASIYKHFSVYTNISFSTWLFILATMFEEAGHVPSKIERNTHFRLTLGIWCLMSVILTNCYNGLMISELNAPLPAFEPGTFRDLLCRKLSRIIDYSIVNDIKYLDAEGKFIHELTGLYFSSIMKGNFTTKNNRYVGHNCFKLLSMPISASEMGVPRLPEFVNFLINSNPLAQNNRVENSYLIEQAKLFTSLLLPIHSHHPNNFTYSADPKNFTEFKKDIERDLVPCGKTVFIAYPDVLEGEYAFLSKHYPWHKFYKGKQILPSNWYATVFRHVGISKIPIYNKYLVESGVFGRLWYEMYIRLDFGRKPATDESARRFKQPKESVNSLGLGGAIQTFFIVWATTVVLTLPAFGFEVRHRIVQWLWVMALSIYITTLKIWRSKCFQKIKSIPRLGSQIGTK</sequence>
<evidence type="ECO:0000313" key="4">
    <source>
        <dbReference type="Proteomes" id="UP000198287"/>
    </source>
</evidence>
<feature type="chain" id="PRO_5012691599" evidence="2">
    <location>
        <begin position="20"/>
        <end position="749"/>
    </location>
</feature>
<keyword evidence="1" id="KW-0812">Transmembrane</keyword>
<name>A0A226DAH9_FOLCA</name>
<dbReference type="OrthoDB" id="8299140at2759"/>
<keyword evidence="4" id="KW-1185">Reference proteome</keyword>
<accession>A0A226DAH9</accession>
<evidence type="ECO:0000313" key="3">
    <source>
        <dbReference type="EMBL" id="OXA42219.1"/>
    </source>
</evidence>
<feature type="transmembrane region" description="Helical" evidence="1">
    <location>
        <begin position="397"/>
        <end position="414"/>
    </location>
</feature>
<reference evidence="3 4" key="1">
    <citation type="submission" date="2015-12" db="EMBL/GenBank/DDBJ databases">
        <title>The genome of Folsomia candida.</title>
        <authorList>
            <person name="Faddeeva A."/>
            <person name="Derks M.F."/>
            <person name="Anvar Y."/>
            <person name="Smit S."/>
            <person name="Van Straalen N."/>
            <person name="Roelofs D."/>
        </authorList>
    </citation>
    <scope>NUCLEOTIDE SEQUENCE [LARGE SCALE GENOMIC DNA]</scope>
    <source>
        <strain evidence="3 4">VU population</strain>
        <tissue evidence="3">Whole body</tissue>
    </source>
</reference>
<dbReference type="Proteomes" id="UP000198287">
    <property type="component" value="Unassembled WGS sequence"/>
</dbReference>
<keyword evidence="2" id="KW-0732">Signal</keyword>
<protein>
    <submittedName>
        <fullName evidence="3">Uncharacterized protein</fullName>
    </submittedName>
</protein>
<dbReference type="EMBL" id="LNIX01000026">
    <property type="protein sequence ID" value="OXA42219.1"/>
    <property type="molecule type" value="Genomic_DNA"/>
</dbReference>
<feature type="transmembrane region" description="Helical" evidence="1">
    <location>
        <begin position="337"/>
        <end position="355"/>
    </location>
</feature>
<keyword evidence="1" id="KW-0472">Membrane</keyword>
<evidence type="ECO:0000256" key="1">
    <source>
        <dbReference type="SAM" id="Phobius"/>
    </source>
</evidence>
<dbReference type="AlphaFoldDB" id="A0A226DAH9"/>
<gene>
    <name evidence="3" type="ORF">Fcan01_22783</name>
</gene>
<feature type="transmembrane region" description="Helical" evidence="1">
    <location>
        <begin position="709"/>
        <end position="728"/>
    </location>
</feature>
<comment type="caution">
    <text evidence="3">The sequence shown here is derived from an EMBL/GenBank/DDBJ whole genome shotgun (WGS) entry which is preliminary data.</text>
</comment>
<evidence type="ECO:0000256" key="2">
    <source>
        <dbReference type="SAM" id="SignalP"/>
    </source>
</evidence>
<proteinExistence type="predicted"/>